<protein>
    <recommendedName>
        <fullName evidence="2">Peptidase S1 domain-containing protein</fullName>
    </recommendedName>
</protein>
<evidence type="ECO:0000313" key="1">
    <source>
        <dbReference type="EMBL" id="KKM17854.1"/>
    </source>
</evidence>
<feature type="non-terminal residue" evidence="1">
    <location>
        <position position="1"/>
    </location>
</feature>
<sequence length="297" mass="32434">PKKFKELFNFSTNEIGLFNFNTDVIEVGEIKAIRPIPISRMAAMELDPTKKYRPAIPGTSIGHYKITAGTFGAVVIDDITLERRILSNNHVLANSNDAEEHDPIYQPGPHDGGDADDLIGFLDRFVPIKFSTDIPTCPIAIGIAKVLNFLSRAVGASHRLKVEKQQETDNYVDAAIARPTTDSLIKPEIMNIGIPQGVRDAQLDDAVRKMGRTTGYTEDTLNIVGLTVQISYGEDKVAIFKNQNGSGPMSAGGDSGSLILDMDNFAVGLLYAGSDQMTIWTPIRLVQQYLKVKLVTA</sequence>
<dbReference type="AlphaFoldDB" id="A0A0F9IDJ8"/>
<reference evidence="1" key="1">
    <citation type="journal article" date="2015" name="Nature">
        <title>Complex archaea that bridge the gap between prokaryotes and eukaryotes.</title>
        <authorList>
            <person name="Spang A."/>
            <person name="Saw J.H."/>
            <person name="Jorgensen S.L."/>
            <person name="Zaremba-Niedzwiedzka K."/>
            <person name="Martijn J."/>
            <person name="Lind A.E."/>
            <person name="van Eijk R."/>
            <person name="Schleper C."/>
            <person name="Guy L."/>
            <person name="Ettema T.J."/>
        </authorList>
    </citation>
    <scope>NUCLEOTIDE SEQUENCE</scope>
</reference>
<gene>
    <name evidence="1" type="ORF">LCGC14_1671630</name>
</gene>
<dbReference type="SUPFAM" id="SSF50494">
    <property type="entry name" value="Trypsin-like serine proteases"/>
    <property type="match status" value="1"/>
</dbReference>
<dbReference type="InterPro" id="IPR009003">
    <property type="entry name" value="Peptidase_S1_PA"/>
</dbReference>
<evidence type="ECO:0008006" key="2">
    <source>
        <dbReference type="Google" id="ProtNLM"/>
    </source>
</evidence>
<dbReference type="InterPro" id="IPR043504">
    <property type="entry name" value="Peptidase_S1_PA_chymotrypsin"/>
</dbReference>
<dbReference type="EMBL" id="LAZR01014356">
    <property type="protein sequence ID" value="KKM17854.1"/>
    <property type="molecule type" value="Genomic_DNA"/>
</dbReference>
<proteinExistence type="predicted"/>
<accession>A0A0F9IDJ8</accession>
<dbReference type="Gene3D" id="2.40.10.10">
    <property type="entry name" value="Trypsin-like serine proteases"/>
    <property type="match status" value="1"/>
</dbReference>
<comment type="caution">
    <text evidence="1">The sequence shown here is derived from an EMBL/GenBank/DDBJ whole genome shotgun (WGS) entry which is preliminary data.</text>
</comment>
<organism evidence="1">
    <name type="scientific">marine sediment metagenome</name>
    <dbReference type="NCBI Taxonomy" id="412755"/>
    <lineage>
        <taxon>unclassified sequences</taxon>
        <taxon>metagenomes</taxon>
        <taxon>ecological metagenomes</taxon>
    </lineage>
</organism>
<name>A0A0F9IDJ8_9ZZZZ</name>